<reference evidence="6 7" key="1">
    <citation type="submission" date="2019-12" db="EMBL/GenBank/DDBJ databases">
        <title>Multi-Generational Helicobacter saguini Isolates.</title>
        <authorList>
            <person name="Mannion A."/>
            <person name="Shen Z."/>
            <person name="Fox J.G."/>
        </authorList>
    </citation>
    <scope>NUCLEOTIDE SEQUENCE [LARGE SCALE GENOMIC DNA]</scope>
    <source>
        <strain evidence="7">16-048 (F4)</strain>
    </source>
</reference>
<dbReference type="InterPro" id="IPR038577">
    <property type="entry name" value="GT10-like_C_sf"/>
</dbReference>
<dbReference type="Pfam" id="PF18025">
    <property type="entry name" value="FucT_N"/>
    <property type="match status" value="1"/>
</dbReference>
<name>A0A6L7D7E3_9HELI</name>
<dbReference type="InterPro" id="IPR041058">
    <property type="entry name" value="FucT_N"/>
</dbReference>
<comment type="similarity">
    <text evidence="1">Belongs to the glycosyltransferase 10 family.</text>
</comment>
<dbReference type="Gene3D" id="3.40.50.11660">
    <property type="entry name" value="Glycosyl transferase family 10, C-terminal domain"/>
    <property type="match status" value="1"/>
</dbReference>
<sequence>MKQKAKINIVDWWKSLSDADFYDNYFIKLLSQKYEVIRSNNPDFLFFSHGGNSHLDYKCVRIFFTGENIRADYNIADYSIDFDFMEFGDRHLRLPLPFCEYKYDFGARFSDKRSEFCSFLVSNSNRFATFRNTFFHKLSKYKKVDSGGKYANNINYRVENKVEWLKKYKFNICFENSSYPGYLTEKIFDAFAAGCVPIYWGDTSLRCYKMPDSITLDSNKLENIESNTAFLSKNHNNILESNCNYPPPRFKRQK</sequence>
<dbReference type="GO" id="GO:0008417">
    <property type="term" value="F:fucosyltransferase activity"/>
    <property type="evidence" value="ECO:0007669"/>
    <property type="project" value="InterPro"/>
</dbReference>
<dbReference type="PANTHER" id="PTHR11929">
    <property type="entry name" value="ALPHA- 1,3 -FUCOSYLTRANSFERASE"/>
    <property type="match status" value="1"/>
</dbReference>
<dbReference type="SUPFAM" id="SSF53756">
    <property type="entry name" value="UDP-Glycosyltransferase/glycogen phosphorylase"/>
    <property type="match status" value="1"/>
</dbReference>
<evidence type="ECO:0000256" key="1">
    <source>
        <dbReference type="ARBA" id="ARBA00008919"/>
    </source>
</evidence>
<dbReference type="InterPro" id="IPR055270">
    <property type="entry name" value="Glyco_tran_10_C"/>
</dbReference>
<feature type="domain" description="Alpha-(1,3)-fucosyltransferase FucT N-terminal" evidence="5">
    <location>
        <begin position="8"/>
        <end position="96"/>
    </location>
</feature>
<keyword evidence="3" id="KW-0808">Transferase</keyword>
<dbReference type="Proteomes" id="UP000477070">
    <property type="component" value="Unassembled WGS sequence"/>
</dbReference>
<evidence type="ECO:0000256" key="3">
    <source>
        <dbReference type="ARBA" id="ARBA00022679"/>
    </source>
</evidence>
<dbReference type="PANTHER" id="PTHR11929:SF194">
    <property type="entry name" value="ALPHA-(1,3)-FUCOSYLTRANSFERASE 10"/>
    <property type="match status" value="1"/>
</dbReference>
<keyword evidence="2" id="KW-0328">Glycosyltransferase</keyword>
<accession>A0A6L7D7E3</accession>
<feature type="domain" description="Fucosyltransferase C-terminal" evidence="4">
    <location>
        <begin position="112"/>
        <end position="218"/>
    </location>
</feature>
<organism evidence="6 7">
    <name type="scientific">Helicobacter saguini</name>
    <dbReference type="NCBI Taxonomy" id="1548018"/>
    <lineage>
        <taxon>Bacteria</taxon>
        <taxon>Pseudomonadati</taxon>
        <taxon>Campylobacterota</taxon>
        <taxon>Epsilonproteobacteria</taxon>
        <taxon>Campylobacterales</taxon>
        <taxon>Helicobacteraceae</taxon>
        <taxon>Helicobacter</taxon>
    </lineage>
</organism>
<evidence type="ECO:0000256" key="2">
    <source>
        <dbReference type="ARBA" id="ARBA00022676"/>
    </source>
</evidence>
<protein>
    <submittedName>
        <fullName evidence="6">Uncharacterized protein</fullName>
    </submittedName>
</protein>
<dbReference type="RefSeq" id="WP_118962082.1">
    <property type="nucleotide sequence ID" value="NZ_QBIU01000001.1"/>
</dbReference>
<dbReference type="Pfam" id="PF00852">
    <property type="entry name" value="Glyco_transf_10"/>
    <property type="match status" value="1"/>
</dbReference>
<proteinExistence type="inferred from homology"/>
<comment type="caution">
    <text evidence="6">The sequence shown here is derived from an EMBL/GenBank/DDBJ whole genome shotgun (WGS) entry which is preliminary data.</text>
</comment>
<evidence type="ECO:0000313" key="6">
    <source>
        <dbReference type="EMBL" id="MWV69932.1"/>
    </source>
</evidence>
<dbReference type="InterPro" id="IPR001503">
    <property type="entry name" value="Glyco_trans_10"/>
</dbReference>
<gene>
    <name evidence="6" type="ORF">DCO61_07940</name>
</gene>
<evidence type="ECO:0000259" key="5">
    <source>
        <dbReference type="Pfam" id="PF18025"/>
    </source>
</evidence>
<evidence type="ECO:0000313" key="7">
    <source>
        <dbReference type="Proteomes" id="UP000477070"/>
    </source>
</evidence>
<dbReference type="GO" id="GO:0016020">
    <property type="term" value="C:membrane"/>
    <property type="evidence" value="ECO:0007669"/>
    <property type="project" value="InterPro"/>
</dbReference>
<evidence type="ECO:0000259" key="4">
    <source>
        <dbReference type="Pfam" id="PF00852"/>
    </source>
</evidence>
<dbReference type="AlphaFoldDB" id="A0A6L7D7E3"/>
<dbReference type="EMBL" id="QBIU01000001">
    <property type="protein sequence ID" value="MWV69932.1"/>
    <property type="molecule type" value="Genomic_DNA"/>
</dbReference>